<dbReference type="AlphaFoldDB" id="A0AAW1T1G4"/>
<evidence type="ECO:0000313" key="3">
    <source>
        <dbReference type="Proteomes" id="UP001485043"/>
    </source>
</evidence>
<feature type="transmembrane region" description="Helical" evidence="1">
    <location>
        <begin position="20"/>
        <end position="37"/>
    </location>
</feature>
<proteinExistence type="predicted"/>
<gene>
    <name evidence="2" type="ORF">WJX84_011208</name>
</gene>
<accession>A0AAW1T1G4</accession>
<protein>
    <submittedName>
        <fullName evidence="2">Uncharacterized protein</fullName>
    </submittedName>
</protein>
<organism evidence="2 3">
    <name type="scientific">Apatococcus fuscideae</name>
    <dbReference type="NCBI Taxonomy" id="2026836"/>
    <lineage>
        <taxon>Eukaryota</taxon>
        <taxon>Viridiplantae</taxon>
        <taxon>Chlorophyta</taxon>
        <taxon>core chlorophytes</taxon>
        <taxon>Trebouxiophyceae</taxon>
        <taxon>Chlorellales</taxon>
        <taxon>Chlorellaceae</taxon>
        <taxon>Apatococcus</taxon>
    </lineage>
</organism>
<sequence length="392" mass="44567">MLRGKHRRSAADRSALQQLLPYLALGLIIFCLLYFLWPHSSVPSTPSSNQSTLIIYAFRYTDPEAVNNFQYFLRHGIVQDGSSQYRILVPALVESEALELPPPPANTKFIKPPVNCFETGLVGWYLFQSGLVDPSRFSHFVWLTSAVRGPFLPPYLDGALSWYHLFTKQLALGARLVGATISCAPLIYSDTVQLQFPHVQQGVMATDLKGLGMLKQEGVFECHRTWLENQRQAEYQASEVMLRSGYNLGSLMRRYQGVNWLDTSKWDCNSRLDPTQDGLYDGTSVNPLEVMFVRIHHAHVVTDQPLVRQAMRYESWQNESKAPGATDISSNAWTASANKQLAQLRAKRLECFDSEFYINASPLEFKGWTPPQAFDHFLKMGFKEGRPYQFHC</sequence>
<name>A0AAW1T1G4_9CHLO</name>
<reference evidence="2 3" key="1">
    <citation type="journal article" date="2024" name="Nat. Commun.">
        <title>Phylogenomics reveals the evolutionary origins of lichenization in chlorophyte algae.</title>
        <authorList>
            <person name="Puginier C."/>
            <person name="Libourel C."/>
            <person name="Otte J."/>
            <person name="Skaloud P."/>
            <person name="Haon M."/>
            <person name="Grisel S."/>
            <person name="Petersen M."/>
            <person name="Berrin J.G."/>
            <person name="Delaux P.M."/>
            <person name="Dal Grande F."/>
            <person name="Keller J."/>
        </authorList>
    </citation>
    <scope>NUCLEOTIDE SEQUENCE [LARGE SCALE GENOMIC DNA]</scope>
    <source>
        <strain evidence="2 3">SAG 2523</strain>
    </source>
</reference>
<dbReference type="EMBL" id="JALJOV010000610">
    <property type="protein sequence ID" value="KAK9862409.1"/>
    <property type="molecule type" value="Genomic_DNA"/>
</dbReference>
<keyword evidence="1" id="KW-0812">Transmembrane</keyword>
<keyword evidence="3" id="KW-1185">Reference proteome</keyword>
<evidence type="ECO:0000313" key="2">
    <source>
        <dbReference type="EMBL" id="KAK9862409.1"/>
    </source>
</evidence>
<evidence type="ECO:0000256" key="1">
    <source>
        <dbReference type="SAM" id="Phobius"/>
    </source>
</evidence>
<keyword evidence="1" id="KW-0472">Membrane</keyword>
<keyword evidence="1" id="KW-1133">Transmembrane helix</keyword>
<comment type="caution">
    <text evidence="2">The sequence shown here is derived from an EMBL/GenBank/DDBJ whole genome shotgun (WGS) entry which is preliminary data.</text>
</comment>
<dbReference type="Proteomes" id="UP001485043">
    <property type="component" value="Unassembled WGS sequence"/>
</dbReference>